<evidence type="ECO:0000313" key="6">
    <source>
        <dbReference type="Proteomes" id="UP000033865"/>
    </source>
</evidence>
<dbReference type="PANTHER" id="PTHR47199:SF2">
    <property type="entry name" value="PHOTOSYSTEM II STABILITY_ASSEMBLY FACTOR HCF136, CHLOROPLASTIC"/>
    <property type="match status" value="1"/>
</dbReference>
<evidence type="ECO:0000256" key="1">
    <source>
        <dbReference type="ARBA" id="ARBA00022531"/>
    </source>
</evidence>
<dbReference type="SUPFAM" id="SSF110296">
    <property type="entry name" value="Oligoxyloglucan reducing end-specific cellobiohydrolase"/>
    <property type="match status" value="1"/>
</dbReference>
<evidence type="ECO:0000256" key="2">
    <source>
        <dbReference type="ARBA" id="ARBA00023276"/>
    </source>
</evidence>
<keyword evidence="3" id="KW-0732">Signal</keyword>
<dbReference type="Gene3D" id="2.130.10.10">
    <property type="entry name" value="YVTN repeat-like/Quinoprotein amine dehydrogenase"/>
    <property type="match status" value="2"/>
</dbReference>
<dbReference type="AlphaFoldDB" id="A0A0G2AQQ0"/>
<dbReference type="GO" id="GO:0009523">
    <property type="term" value="C:photosystem II"/>
    <property type="evidence" value="ECO:0007669"/>
    <property type="project" value="UniProtKB-KW"/>
</dbReference>
<dbReference type="GO" id="GO:0015979">
    <property type="term" value="P:photosynthesis"/>
    <property type="evidence" value="ECO:0007669"/>
    <property type="project" value="UniProtKB-KW"/>
</dbReference>
<evidence type="ECO:0000313" key="5">
    <source>
        <dbReference type="EMBL" id="KKW35089.1"/>
    </source>
</evidence>
<dbReference type="Proteomes" id="UP000033865">
    <property type="component" value="Unassembled WGS sequence"/>
</dbReference>
<keyword evidence="1" id="KW-0602">Photosynthesis</keyword>
<reference evidence="5 6" key="1">
    <citation type="journal article" date="2015" name="Nature">
        <title>rRNA introns, odd ribosomes, and small enigmatic genomes across a large radiation of phyla.</title>
        <authorList>
            <person name="Brown C.T."/>
            <person name="Hug L.A."/>
            <person name="Thomas B.C."/>
            <person name="Sharon I."/>
            <person name="Castelle C.J."/>
            <person name="Singh A."/>
            <person name="Wilkins M.J."/>
            <person name="Williams K.H."/>
            <person name="Banfield J.F."/>
        </authorList>
    </citation>
    <scope>NUCLEOTIDE SEQUENCE [LARGE SCALE GENOMIC DNA]</scope>
</reference>
<dbReference type="InterPro" id="IPR015943">
    <property type="entry name" value="WD40/YVTN_repeat-like_dom_sf"/>
</dbReference>
<dbReference type="InterPro" id="IPR035986">
    <property type="entry name" value="PKD_dom_sf"/>
</dbReference>
<dbReference type="SUPFAM" id="SSF49299">
    <property type="entry name" value="PKD domain"/>
    <property type="match status" value="1"/>
</dbReference>
<protein>
    <recommendedName>
        <fullName evidence="4">Photosynthesis system II assembly factor Ycf48/Hcf136-like domain-containing protein</fullName>
    </recommendedName>
</protein>
<evidence type="ECO:0000259" key="4">
    <source>
        <dbReference type="Pfam" id="PF14870"/>
    </source>
</evidence>
<dbReference type="InterPro" id="IPR028203">
    <property type="entry name" value="PSII_CF48-like_dom"/>
</dbReference>
<organism evidence="5 6">
    <name type="scientific">Candidatus Uhrbacteria bacterium GW2011_GWC2_53_7</name>
    <dbReference type="NCBI Taxonomy" id="1618986"/>
    <lineage>
        <taxon>Bacteria</taxon>
        <taxon>Candidatus Uhriibacteriota</taxon>
    </lineage>
</organism>
<feature type="chain" id="PRO_5002542013" description="Photosynthesis system II assembly factor Ycf48/Hcf136-like domain-containing protein" evidence="3">
    <location>
        <begin position="25"/>
        <end position="602"/>
    </location>
</feature>
<dbReference type="EMBL" id="LCRN01000050">
    <property type="protein sequence ID" value="KKW35089.1"/>
    <property type="molecule type" value="Genomic_DNA"/>
</dbReference>
<evidence type="ECO:0000256" key="3">
    <source>
        <dbReference type="SAM" id="SignalP"/>
    </source>
</evidence>
<comment type="caution">
    <text evidence="5">The sequence shown here is derived from an EMBL/GenBank/DDBJ whole genome shotgun (WGS) entry which is preliminary data.</text>
</comment>
<feature type="domain" description="Photosynthesis system II assembly factor Ycf48/Hcf136-like" evidence="4">
    <location>
        <begin position="148"/>
        <end position="273"/>
    </location>
</feature>
<dbReference type="InterPro" id="IPR013783">
    <property type="entry name" value="Ig-like_fold"/>
</dbReference>
<keyword evidence="2" id="KW-0604">Photosystem II</keyword>
<feature type="signal peptide" evidence="3">
    <location>
        <begin position="1"/>
        <end position="24"/>
    </location>
</feature>
<name>A0A0G2AQQ0_9BACT</name>
<dbReference type="Gene3D" id="2.60.40.10">
    <property type="entry name" value="Immunoglobulins"/>
    <property type="match status" value="2"/>
</dbReference>
<dbReference type="PANTHER" id="PTHR47199">
    <property type="entry name" value="PHOTOSYSTEM II STABILITY/ASSEMBLY FACTOR HCF136, CHLOROPLASTIC"/>
    <property type="match status" value="1"/>
</dbReference>
<gene>
    <name evidence="5" type="ORF">UY82_C0050G0003</name>
</gene>
<accession>A0A0G2AQQ0</accession>
<proteinExistence type="predicted"/>
<dbReference type="Pfam" id="PF14870">
    <property type="entry name" value="PSII_BNR"/>
    <property type="match status" value="1"/>
</dbReference>
<sequence>MFFRLSLFLLALASMFLFVPSVFAAGWVTQTTGTLFDLYAIDFSGNFGVATANGSSVLVTQDGGKNWSVVAAGFGSYFAVDVLNATTAVIVGTGGTIRKTTDSGATWPAQTSGTRNNLRGVDMITSMLGVAVGDGGEIVKTVNGGITWTPQTSGVSVSLKDVAMATSIVGWAVGNNGTILKTVTSGTTWTPQTSGVTSSMTTVDPISTTAAWAGTSSGTLLKTLNGGTTWTPSTMSGVTYVVDLDFYTATQGLLTTSAAIYETSNSGTTWTPMTIPALGFGGLNRVWMYAGMNAARAVGYGGTVLRYDATAPSWIAPINVVTLTTPSSDSTPTISWMPAIDGESDVSYEVSVDSGAYVNRGADASVTLDALADGSHTVNVRPVDEGANAGLVITGTFSIEASGPSVGLVTPGVAAASVAVTFQVIPTDPSGVSSCSLYVDGVLQGAMASAGGIFSRPHTFASSGTASVYAACTDGAGNTASGAVVSVAISAGAAPADTTAPSVGVLSPASATAGVAVMFSASVSDALGVASCSFYIGGVSQGGMNVSSGTASVSYTFSTAGSYAAYAQCTDASGNTGTGISTTVTVSVGLPGRASFRVAPRL</sequence>